<protein>
    <recommendedName>
        <fullName evidence="2">acetate--CoA ligase</fullName>
        <ecNumber evidence="2">6.2.1.1</ecNumber>
    </recommendedName>
</protein>
<evidence type="ECO:0000256" key="6">
    <source>
        <dbReference type="ARBA" id="ARBA00022990"/>
    </source>
</evidence>
<dbReference type="InterPro" id="IPR032387">
    <property type="entry name" value="ACAS_N"/>
</dbReference>
<evidence type="ECO:0000256" key="2">
    <source>
        <dbReference type="ARBA" id="ARBA00013275"/>
    </source>
</evidence>
<evidence type="ECO:0000256" key="3">
    <source>
        <dbReference type="ARBA" id="ARBA00022598"/>
    </source>
</evidence>
<dbReference type="Pfam" id="PF16177">
    <property type="entry name" value="ACAS_N"/>
    <property type="match status" value="1"/>
</dbReference>
<organism evidence="10 11">
    <name type="scientific">Amycolatopsis taiwanensis</name>
    <dbReference type="NCBI Taxonomy" id="342230"/>
    <lineage>
        <taxon>Bacteria</taxon>
        <taxon>Bacillati</taxon>
        <taxon>Actinomycetota</taxon>
        <taxon>Actinomycetes</taxon>
        <taxon>Pseudonocardiales</taxon>
        <taxon>Pseudonocardiaceae</taxon>
        <taxon>Amycolatopsis</taxon>
    </lineage>
</organism>
<dbReference type="Gene3D" id="3.40.50.12780">
    <property type="entry name" value="N-terminal domain of ligase-like"/>
    <property type="match status" value="1"/>
</dbReference>
<dbReference type="InterPro" id="IPR025110">
    <property type="entry name" value="AMP-bd_C"/>
</dbReference>
<evidence type="ECO:0000259" key="7">
    <source>
        <dbReference type="Pfam" id="PF00501"/>
    </source>
</evidence>
<comment type="similarity">
    <text evidence="1">Belongs to the ATP-dependent AMP-binding enzyme family.</text>
</comment>
<keyword evidence="11" id="KW-1185">Reference proteome</keyword>
<feature type="domain" description="Acetyl-coenzyme A synthetase N-terminal" evidence="9">
    <location>
        <begin position="34"/>
        <end position="88"/>
    </location>
</feature>
<comment type="caution">
    <text evidence="10">The sequence shown here is derived from an EMBL/GenBank/DDBJ whole genome shotgun (WGS) entry which is preliminary data.</text>
</comment>
<dbReference type="Pfam" id="PF00501">
    <property type="entry name" value="AMP-binding"/>
    <property type="match status" value="1"/>
</dbReference>
<dbReference type="InterPro" id="IPR042099">
    <property type="entry name" value="ANL_N_sf"/>
</dbReference>
<reference evidence="10" key="1">
    <citation type="submission" date="2023-03" db="EMBL/GenBank/DDBJ databases">
        <title>Amycolatopsis taiwanensis NBRC 103393.</title>
        <authorList>
            <person name="Ichikawa N."/>
            <person name="Sato H."/>
            <person name="Tonouchi N."/>
        </authorList>
    </citation>
    <scope>NUCLEOTIDE SEQUENCE</scope>
    <source>
        <strain evidence="10">NBRC 103393</strain>
    </source>
</reference>
<dbReference type="InterPro" id="IPR020845">
    <property type="entry name" value="AMP-binding_CS"/>
</dbReference>
<dbReference type="SUPFAM" id="SSF56801">
    <property type="entry name" value="Acetyl-CoA synthetase-like"/>
    <property type="match status" value="1"/>
</dbReference>
<evidence type="ECO:0000259" key="9">
    <source>
        <dbReference type="Pfam" id="PF16177"/>
    </source>
</evidence>
<accession>A0A9W6R5B2</accession>
<sequence length="643" mass="68005">MAATPVWVPDEKTVARSRLGDFLAATGCADPRDLDRRAREDPGWFWGEAARWLGLDWQREPHAVVEGLDEPHHTRWFPGGELNIADNAVDRWVRRGRGAEPALRWETEDGERGHLTFAGLAAEVDRVAAGLREHGIGFGDRVGIQLPMVREAVVSALACAKLGAVAVLLFSGFGEAAVAQRLGDSGAVALVCADGFPRRGRSVQLRGMLAKVAERTPSLRTCVVVGLAGADVAGPRLPGEVSWDALGTGAEPVPAARCPATHPLMIAYTSGTTGAPKGITLGHAGFAVKAGTDAAWCFDVGEGDVSAWITDPGWIMSPITVLGGLVAGSAVAVYGGGVDYPDHGRVWRFAESAGVTMLGVSPTLVRTLARGGDDAVPDEPATIRVFASSGEPWTPDAFSWLFDRVGRGRVPIINYSGGTEVSGAILSNTTLQPIVSCGFAGPVPGMAAEVAAPDGTPLTGSVGELVLRRPSPGMPLGFWGEPGRYERTYWQHWPGTWLHGDFAEIDTDGVWFIRGRSDDTMNVAGKRLGPAEIEQVVGEHPGVSESAAFGTPDPVKGERVVVLVVPSARADVERLTDEVTALVRERLGAALRPHAVHAVPSLPRTRSGKILRRVIRAVYLGDSPGDLSSLDNPESIDAVRGVR</sequence>
<feature type="domain" description="AMP-dependent synthetase/ligase" evidence="7">
    <location>
        <begin position="93"/>
        <end position="471"/>
    </location>
</feature>
<dbReference type="GO" id="GO:0003987">
    <property type="term" value="F:acetate-CoA ligase activity"/>
    <property type="evidence" value="ECO:0007669"/>
    <property type="project" value="UniProtKB-EC"/>
</dbReference>
<dbReference type="PANTHER" id="PTHR24095:SF14">
    <property type="entry name" value="ACETYL-COENZYME A SYNTHETASE 1"/>
    <property type="match status" value="1"/>
</dbReference>
<dbReference type="GO" id="GO:0005524">
    <property type="term" value="F:ATP binding"/>
    <property type="evidence" value="ECO:0007669"/>
    <property type="project" value="UniProtKB-KW"/>
</dbReference>
<evidence type="ECO:0000256" key="4">
    <source>
        <dbReference type="ARBA" id="ARBA00022741"/>
    </source>
</evidence>
<dbReference type="RefSeq" id="WP_027944075.1">
    <property type="nucleotide sequence ID" value="NZ_BSTI01000017.1"/>
</dbReference>
<dbReference type="PANTHER" id="PTHR24095">
    <property type="entry name" value="ACETYL-COENZYME A SYNTHETASE"/>
    <property type="match status" value="1"/>
</dbReference>
<evidence type="ECO:0000256" key="1">
    <source>
        <dbReference type="ARBA" id="ARBA00006432"/>
    </source>
</evidence>
<dbReference type="EMBL" id="BSTI01000017">
    <property type="protein sequence ID" value="GLY69528.1"/>
    <property type="molecule type" value="Genomic_DNA"/>
</dbReference>
<dbReference type="Gene3D" id="3.30.300.30">
    <property type="match status" value="1"/>
</dbReference>
<evidence type="ECO:0000256" key="5">
    <source>
        <dbReference type="ARBA" id="ARBA00022840"/>
    </source>
</evidence>
<dbReference type="GO" id="GO:0006085">
    <property type="term" value="P:acetyl-CoA biosynthetic process"/>
    <property type="evidence" value="ECO:0007669"/>
    <property type="project" value="TreeGrafter"/>
</dbReference>
<keyword evidence="3" id="KW-0436">Ligase</keyword>
<keyword evidence="5" id="KW-0067">ATP-binding</keyword>
<evidence type="ECO:0000313" key="11">
    <source>
        <dbReference type="Proteomes" id="UP001165136"/>
    </source>
</evidence>
<dbReference type="InterPro" id="IPR000873">
    <property type="entry name" value="AMP-dep_synth/lig_dom"/>
</dbReference>
<keyword evidence="6" id="KW-0007">Acetylation</keyword>
<gene>
    <name evidence="10" type="primary">acs</name>
    <name evidence="10" type="ORF">Atai01_61470</name>
</gene>
<dbReference type="PROSITE" id="PS00455">
    <property type="entry name" value="AMP_BINDING"/>
    <property type="match status" value="1"/>
</dbReference>
<evidence type="ECO:0000259" key="8">
    <source>
        <dbReference type="Pfam" id="PF13193"/>
    </source>
</evidence>
<dbReference type="AlphaFoldDB" id="A0A9W6R5B2"/>
<proteinExistence type="inferred from homology"/>
<dbReference type="Proteomes" id="UP001165136">
    <property type="component" value="Unassembled WGS sequence"/>
</dbReference>
<evidence type="ECO:0000313" key="10">
    <source>
        <dbReference type="EMBL" id="GLY69528.1"/>
    </source>
</evidence>
<name>A0A9W6R5B2_9PSEU</name>
<feature type="domain" description="AMP-binding enzyme C-terminal" evidence="8">
    <location>
        <begin position="532"/>
        <end position="609"/>
    </location>
</feature>
<dbReference type="Pfam" id="PF13193">
    <property type="entry name" value="AMP-binding_C"/>
    <property type="match status" value="1"/>
</dbReference>
<keyword evidence="4" id="KW-0547">Nucleotide-binding</keyword>
<dbReference type="InterPro" id="IPR045851">
    <property type="entry name" value="AMP-bd_C_sf"/>
</dbReference>
<dbReference type="EC" id="6.2.1.1" evidence="2"/>